<dbReference type="HOGENOM" id="CLU_140557_0_0_1"/>
<organism evidence="2">
    <name type="scientific">Caenorhabditis brenneri</name>
    <name type="common">Nematode worm</name>
    <dbReference type="NCBI Taxonomy" id="135651"/>
    <lineage>
        <taxon>Eukaryota</taxon>
        <taxon>Metazoa</taxon>
        <taxon>Ecdysozoa</taxon>
        <taxon>Nematoda</taxon>
        <taxon>Chromadorea</taxon>
        <taxon>Rhabditida</taxon>
        <taxon>Rhabditina</taxon>
        <taxon>Rhabditomorpha</taxon>
        <taxon>Rhabditoidea</taxon>
        <taxon>Rhabditidae</taxon>
        <taxon>Peloderinae</taxon>
        <taxon>Caenorhabditis</taxon>
    </lineage>
</organism>
<gene>
    <name evidence="1" type="ORF">CAEBREN_15128</name>
</gene>
<evidence type="ECO:0000313" key="1">
    <source>
        <dbReference type="EMBL" id="EGT51402.1"/>
    </source>
</evidence>
<protein>
    <submittedName>
        <fullName evidence="1">Uncharacterized protein</fullName>
    </submittedName>
</protein>
<proteinExistence type="predicted"/>
<dbReference type="InParanoid" id="G0N350"/>
<dbReference type="Proteomes" id="UP000008068">
    <property type="component" value="Unassembled WGS sequence"/>
</dbReference>
<accession>G0N350</accession>
<sequence length="130" mass="14683">MNDSKQSQKEALVIRPCSNHLLLFGKTRRPQRKNKIVCSNSSCFSSVMPIEIRKHPVTEKWICLSCYEKVSHSKPGVKTVGAVPQVVEHAPPAAPKDPDFSDTEISYEIYQEALKKYEELRKIMGDLPAV</sequence>
<evidence type="ECO:0000313" key="2">
    <source>
        <dbReference type="Proteomes" id="UP000008068"/>
    </source>
</evidence>
<name>G0N350_CAEBE</name>
<dbReference type="EMBL" id="GL379833">
    <property type="protein sequence ID" value="EGT51402.1"/>
    <property type="molecule type" value="Genomic_DNA"/>
</dbReference>
<dbReference type="AlphaFoldDB" id="G0N350"/>
<keyword evidence="2" id="KW-1185">Reference proteome</keyword>
<reference evidence="2" key="1">
    <citation type="submission" date="2011-07" db="EMBL/GenBank/DDBJ databases">
        <authorList>
            <consortium name="Caenorhabditis brenneri Sequencing and Analysis Consortium"/>
            <person name="Wilson R.K."/>
        </authorList>
    </citation>
    <scope>NUCLEOTIDE SEQUENCE [LARGE SCALE GENOMIC DNA]</scope>
    <source>
        <strain evidence="2">PB2801</strain>
    </source>
</reference>